<evidence type="ECO:0008006" key="4">
    <source>
        <dbReference type="Google" id="ProtNLM"/>
    </source>
</evidence>
<dbReference type="RefSeq" id="WP_380597502.1">
    <property type="nucleotide sequence ID" value="NZ_JBHSDU010000003.1"/>
</dbReference>
<keyword evidence="3" id="KW-1185">Reference proteome</keyword>
<gene>
    <name evidence="2" type="ORF">ACFPN2_14010</name>
</gene>
<comment type="caution">
    <text evidence="2">The sequence shown here is derived from an EMBL/GenBank/DDBJ whole genome shotgun (WGS) entry which is preliminary data.</text>
</comment>
<keyword evidence="1" id="KW-0732">Signal</keyword>
<proteinExistence type="predicted"/>
<protein>
    <recommendedName>
        <fullName evidence="4">DUF4412 domain-containing protein</fullName>
    </recommendedName>
</protein>
<evidence type="ECO:0000256" key="1">
    <source>
        <dbReference type="SAM" id="SignalP"/>
    </source>
</evidence>
<feature type="signal peptide" evidence="1">
    <location>
        <begin position="1"/>
        <end position="27"/>
    </location>
</feature>
<dbReference type="Proteomes" id="UP001595904">
    <property type="component" value="Unassembled WGS sequence"/>
</dbReference>
<feature type="chain" id="PRO_5046045401" description="DUF4412 domain-containing protein" evidence="1">
    <location>
        <begin position="28"/>
        <end position="362"/>
    </location>
</feature>
<sequence length="362" mass="38486">MQSFRTIPTRAVLAGALAAILSTAAQSDVIITERMSISGAGMMKMANMSGTTTTSISGQRARTDSNLQFESGLMRTFARGIGGDSTEIVRLDQDKMYSLDNKKKTYTETTFAETRAQMQKVSQQMQEAQAAQQQGTSGVDESQCEWSEPKSDVIRSGEKASIAGHQAERVTITATQSCKDKKTGQVCDFGLVFDQWVAPDFQASAEAQAYQQAFAEKMGMGTAGSKDFAERAETMFGRYKGLWSEVATKMRDVKGYPVRLSFGLGVGGPQCQSTQQMQAGGQQESTASPTSIGQALGGALGGMFGKKKAAPAPEAAAPPTQLPGGLFSLMNMSTELVSVSTDAVSPQSFELPTGYKKVAVGQ</sequence>
<reference evidence="3" key="1">
    <citation type="journal article" date="2019" name="Int. J. Syst. Evol. Microbiol.">
        <title>The Global Catalogue of Microorganisms (GCM) 10K type strain sequencing project: providing services to taxonomists for standard genome sequencing and annotation.</title>
        <authorList>
            <consortium name="The Broad Institute Genomics Platform"/>
            <consortium name="The Broad Institute Genome Sequencing Center for Infectious Disease"/>
            <person name="Wu L."/>
            <person name="Ma J."/>
        </authorList>
    </citation>
    <scope>NUCLEOTIDE SEQUENCE [LARGE SCALE GENOMIC DNA]</scope>
    <source>
        <strain evidence="3">CGMCC 1.10759</strain>
    </source>
</reference>
<organism evidence="2 3">
    <name type="scientific">Steroidobacter flavus</name>
    <dbReference type="NCBI Taxonomy" id="1842136"/>
    <lineage>
        <taxon>Bacteria</taxon>
        <taxon>Pseudomonadati</taxon>
        <taxon>Pseudomonadota</taxon>
        <taxon>Gammaproteobacteria</taxon>
        <taxon>Steroidobacterales</taxon>
        <taxon>Steroidobacteraceae</taxon>
        <taxon>Steroidobacter</taxon>
    </lineage>
</organism>
<accession>A0ABV8ST92</accession>
<evidence type="ECO:0000313" key="2">
    <source>
        <dbReference type="EMBL" id="MFC4310202.1"/>
    </source>
</evidence>
<evidence type="ECO:0000313" key="3">
    <source>
        <dbReference type="Proteomes" id="UP001595904"/>
    </source>
</evidence>
<name>A0ABV8ST92_9GAMM</name>
<dbReference type="EMBL" id="JBHSDU010000003">
    <property type="protein sequence ID" value="MFC4310202.1"/>
    <property type="molecule type" value="Genomic_DNA"/>
</dbReference>